<proteinExistence type="predicted"/>
<reference evidence="2 3" key="1">
    <citation type="journal article" date="2021" name="Plant Biotechnol. J.">
        <title>Multi-omics assisted identification of the key and species-specific regulatory components of drought-tolerant mechanisms in Gossypium stocksii.</title>
        <authorList>
            <person name="Yu D."/>
            <person name="Ke L."/>
            <person name="Zhang D."/>
            <person name="Wu Y."/>
            <person name="Sun Y."/>
            <person name="Mei J."/>
            <person name="Sun J."/>
            <person name="Sun Y."/>
        </authorList>
    </citation>
    <scope>NUCLEOTIDE SEQUENCE [LARGE SCALE GENOMIC DNA]</scope>
    <source>
        <strain evidence="3">cv. E1</strain>
        <tissue evidence="2">Leaf</tissue>
    </source>
</reference>
<feature type="compositionally biased region" description="Acidic residues" evidence="1">
    <location>
        <begin position="32"/>
        <end position="50"/>
    </location>
</feature>
<feature type="region of interest" description="Disordered" evidence="1">
    <location>
        <begin position="1"/>
        <end position="50"/>
    </location>
</feature>
<gene>
    <name evidence="2" type="ORF">J1N35_021972</name>
</gene>
<name>A0A9D3VFI9_9ROSI</name>
<dbReference type="Proteomes" id="UP000828251">
    <property type="component" value="Unassembled WGS sequence"/>
</dbReference>
<comment type="caution">
    <text evidence="2">The sequence shown here is derived from an EMBL/GenBank/DDBJ whole genome shotgun (WGS) entry which is preliminary data.</text>
</comment>
<dbReference type="AlphaFoldDB" id="A0A9D3VFI9"/>
<dbReference type="EMBL" id="JAIQCV010000007">
    <property type="protein sequence ID" value="KAH1082211.1"/>
    <property type="molecule type" value="Genomic_DNA"/>
</dbReference>
<accession>A0A9D3VFI9</accession>
<feature type="compositionally biased region" description="Basic and acidic residues" evidence="1">
    <location>
        <begin position="16"/>
        <end position="31"/>
    </location>
</feature>
<sequence>MWKTVTVQDMFGPTHPNHEEEKQESERREESKEEGEEGNEEINFDEAEDD</sequence>
<organism evidence="2 3">
    <name type="scientific">Gossypium stocksii</name>
    <dbReference type="NCBI Taxonomy" id="47602"/>
    <lineage>
        <taxon>Eukaryota</taxon>
        <taxon>Viridiplantae</taxon>
        <taxon>Streptophyta</taxon>
        <taxon>Embryophyta</taxon>
        <taxon>Tracheophyta</taxon>
        <taxon>Spermatophyta</taxon>
        <taxon>Magnoliopsida</taxon>
        <taxon>eudicotyledons</taxon>
        <taxon>Gunneridae</taxon>
        <taxon>Pentapetalae</taxon>
        <taxon>rosids</taxon>
        <taxon>malvids</taxon>
        <taxon>Malvales</taxon>
        <taxon>Malvaceae</taxon>
        <taxon>Malvoideae</taxon>
        <taxon>Gossypium</taxon>
    </lineage>
</organism>
<evidence type="ECO:0000256" key="1">
    <source>
        <dbReference type="SAM" id="MobiDB-lite"/>
    </source>
</evidence>
<keyword evidence="3" id="KW-1185">Reference proteome</keyword>
<evidence type="ECO:0000313" key="3">
    <source>
        <dbReference type="Proteomes" id="UP000828251"/>
    </source>
</evidence>
<protein>
    <submittedName>
        <fullName evidence="2">Uncharacterized protein</fullName>
    </submittedName>
</protein>
<evidence type="ECO:0000313" key="2">
    <source>
        <dbReference type="EMBL" id="KAH1082211.1"/>
    </source>
</evidence>